<gene>
    <name evidence="1" type="ORF">O181_004517</name>
</gene>
<organism evidence="1 2">
    <name type="scientific">Austropuccinia psidii MF-1</name>
    <dbReference type="NCBI Taxonomy" id="1389203"/>
    <lineage>
        <taxon>Eukaryota</taxon>
        <taxon>Fungi</taxon>
        <taxon>Dikarya</taxon>
        <taxon>Basidiomycota</taxon>
        <taxon>Pucciniomycotina</taxon>
        <taxon>Pucciniomycetes</taxon>
        <taxon>Pucciniales</taxon>
        <taxon>Sphaerophragmiaceae</taxon>
        <taxon>Austropuccinia</taxon>
    </lineage>
</organism>
<keyword evidence="2" id="KW-1185">Reference proteome</keyword>
<evidence type="ECO:0000313" key="1">
    <source>
        <dbReference type="EMBL" id="MBW0464802.1"/>
    </source>
</evidence>
<reference evidence="1" key="1">
    <citation type="submission" date="2021-03" db="EMBL/GenBank/DDBJ databases">
        <title>Draft genome sequence of rust myrtle Austropuccinia psidii MF-1, a brazilian biotype.</title>
        <authorList>
            <person name="Quecine M.C."/>
            <person name="Pachon D.M.R."/>
            <person name="Bonatelli M.L."/>
            <person name="Correr F.H."/>
            <person name="Franceschini L.M."/>
            <person name="Leite T.F."/>
            <person name="Margarido G.R.A."/>
            <person name="Almeida C.A."/>
            <person name="Ferrarezi J.A."/>
            <person name="Labate C.A."/>
        </authorList>
    </citation>
    <scope>NUCLEOTIDE SEQUENCE</scope>
    <source>
        <strain evidence="1">MF-1</strain>
    </source>
</reference>
<sequence>MQRVNGMQRLLAGHPEIKEIVNEERTRKEDGKYNMKEMERGVYSELTEVLQSERVNLHPWNNFPHPLGSFILSRLAWQIPFTKYDDKRVSTMPPNNVIFYKCSGHLDDGMVKGIFELQGASGKKEVVIHLDQISPIFRQQTYKPGELPYYVQLLGVVVGQFGISNNGLMIRPSQVQGNAAYHHLPPESFGIFCNGIIVCPHTHCI</sequence>
<dbReference type="AlphaFoldDB" id="A0A9Q3GFV5"/>
<evidence type="ECO:0000313" key="2">
    <source>
        <dbReference type="Proteomes" id="UP000765509"/>
    </source>
</evidence>
<comment type="caution">
    <text evidence="1">The sequence shown here is derived from an EMBL/GenBank/DDBJ whole genome shotgun (WGS) entry which is preliminary data.</text>
</comment>
<protein>
    <submittedName>
        <fullName evidence="1">Uncharacterized protein</fullName>
    </submittedName>
</protein>
<dbReference type="EMBL" id="AVOT02000883">
    <property type="protein sequence ID" value="MBW0464802.1"/>
    <property type="molecule type" value="Genomic_DNA"/>
</dbReference>
<name>A0A9Q3GFV5_9BASI</name>
<accession>A0A9Q3GFV5</accession>
<proteinExistence type="predicted"/>
<dbReference type="Proteomes" id="UP000765509">
    <property type="component" value="Unassembled WGS sequence"/>
</dbReference>